<accession>A0A5R9A8J8</accession>
<comment type="caution">
    <text evidence="2">The sequence shown here is derived from an EMBL/GenBank/DDBJ whole genome shotgun (WGS) entry which is preliminary data.</text>
</comment>
<dbReference type="EMBL" id="VASG01000003">
    <property type="protein sequence ID" value="TLP75072.1"/>
    <property type="molecule type" value="Genomic_DNA"/>
</dbReference>
<dbReference type="Proteomes" id="UP000307510">
    <property type="component" value="Unassembled WGS sequence"/>
</dbReference>
<evidence type="ECO:0000313" key="2">
    <source>
        <dbReference type="EMBL" id="TLP75072.1"/>
    </source>
</evidence>
<keyword evidence="1" id="KW-0732">Signal</keyword>
<evidence type="ECO:0008006" key="4">
    <source>
        <dbReference type="Google" id="ProtNLM"/>
    </source>
</evidence>
<reference evidence="3" key="2">
    <citation type="submission" date="2019-06" db="EMBL/GenBank/DDBJ databases">
        <title>AzeR, a transcriptional regulator that responds to azelaic acid in Pseudomonas nitroreducens.</title>
        <authorList>
            <person name="Bez C."/>
            <person name="Javvadi S.G."/>
            <person name="Bertani I."/>
            <person name="Devescovi G."/>
            <person name="Studholme D.J."/>
            <person name="Geller A."/>
            <person name="Levy A."/>
            <person name="Venturi V."/>
        </authorList>
    </citation>
    <scope>NUCLEOTIDE SEQUENCE [LARGE SCALE GENOMIC DNA]</scope>
    <source>
        <strain evidence="3">DSM 9128</strain>
    </source>
</reference>
<organism evidence="2 3">
    <name type="scientific">Pseudomonas nitroreducens</name>
    <dbReference type="NCBI Taxonomy" id="46680"/>
    <lineage>
        <taxon>Bacteria</taxon>
        <taxon>Pseudomonadati</taxon>
        <taxon>Pseudomonadota</taxon>
        <taxon>Gammaproteobacteria</taxon>
        <taxon>Pseudomonadales</taxon>
        <taxon>Pseudomonadaceae</taxon>
        <taxon>Pseudomonas</taxon>
    </lineage>
</organism>
<evidence type="ECO:0000313" key="3">
    <source>
        <dbReference type="Proteomes" id="UP000307510"/>
    </source>
</evidence>
<feature type="chain" id="PRO_5024400666" description="Lipoprotein" evidence="1">
    <location>
        <begin position="26"/>
        <end position="251"/>
    </location>
</feature>
<feature type="signal peptide" evidence="1">
    <location>
        <begin position="1"/>
        <end position="25"/>
    </location>
</feature>
<proteinExistence type="predicted"/>
<sequence length="251" mass="27051">MLRHLLFYFLALALLAGCTSPPVKKDVGGVGFSSGQMLQNDANRAANLAMRDNLDSLSLLLDKLYKRNPREWKKTGAASRDAAHQQVMDAIRKQQPLPGLGGRTSVAALPLAFDADFQGDRAGTLIYGLGSMLYELYGGTDTQHLLSGLNSQMTANAAWNIEVAAWLLASRTDGQGQPMLLSNELSAAGRNLSFEREFGRMIGRLELLAQMTNESLRRSGINYVQGILAAPILGLLQFIPLDAASAATSAQ</sequence>
<protein>
    <recommendedName>
        <fullName evidence="4">Lipoprotein</fullName>
    </recommendedName>
</protein>
<name>A0A5R9A8J8_PSENT</name>
<reference evidence="2 3" key="1">
    <citation type="submission" date="2019-05" db="EMBL/GenBank/DDBJ databases">
        <authorList>
            <person name="Moore K."/>
            <person name="O'Neill P."/>
            <person name="Farbos A."/>
            <person name="Studholme D.J."/>
        </authorList>
    </citation>
    <scope>NUCLEOTIDE SEQUENCE [LARGE SCALE GENOMIC DNA]</scope>
    <source>
        <strain evidence="2 3">DSM 9128</strain>
    </source>
</reference>
<dbReference type="RefSeq" id="WP_138214125.1">
    <property type="nucleotide sequence ID" value="NZ_VASG01000003.1"/>
</dbReference>
<dbReference type="PROSITE" id="PS51257">
    <property type="entry name" value="PROKAR_LIPOPROTEIN"/>
    <property type="match status" value="1"/>
</dbReference>
<gene>
    <name evidence="2" type="ORF">FEA48_12780</name>
</gene>
<dbReference type="AlphaFoldDB" id="A0A5R9A8J8"/>
<evidence type="ECO:0000256" key="1">
    <source>
        <dbReference type="SAM" id="SignalP"/>
    </source>
</evidence>